<dbReference type="STRING" id="1814289.SAMN05216410_2773"/>
<dbReference type="Gene3D" id="1.10.600.10">
    <property type="entry name" value="Farnesyl Diphosphate Synthase"/>
    <property type="match status" value="1"/>
</dbReference>
<sequence>MTAAPLRTSLSDARYDAVAQASAAAVIRGYSTSFGWACRLLGRPVRGHVRNIYALVRLADEIVDGPVSADDPGRGRVLLDELERETADAVITGYSTNLVVHAYALTARRFALRPDLMTAFFASMRMDLSTSVHTPASLATYIYGSAEVVGLACLQVFLGADGREDYDKLAPGARRLGAAFQKINFLRDLATDHIALGRSYFPGIDSARLTDGERDLLVDDIRVDLVAAGDALALLPTNSRTAVAAAHGLFAELTARIAATPAEELVRTRVRVPGPVKARILARALATGGRP</sequence>
<keyword evidence="4" id="KW-1185">Reference proteome</keyword>
<dbReference type="GO" id="GO:0008299">
    <property type="term" value="P:isoprenoid biosynthetic process"/>
    <property type="evidence" value="ECO:0007669"/>
    <property type="project" value="UniProtKB-ARBA"/>
</dbReference>
<dbReference type="InterPro" id="IPR002060">
    <property type="entry name" value="Squ/phyt_synthse"/>
</dbReference>
<keyword evidence="2" id="KW-0808">Transferase</keyword>
<evidence type="ECO:0000256" key="1">
    <source>
        <dbReference type="ARBA" id="ARBA00004684"/>
    </source>
</evidence>
<evidence type="ECO:0000313" key="4">
    <source>
        <dbReference type="Proteomes" id="UP000199039"/>
    </source>
</evidence>
<name>A0A1G6RTK4_9MICO</name>
<evidence type="ECO:0000313" key="3">
    <source>
        <dbReference type="EMBL" id="SDD07962.1"/>
    </source>
</evidence>
<dbReference type="InterPro" id="IPR008949">
    <property type="entry name" value="Isoprenoid_synthase_dom_sf"/>
</dbReference>
<proteinExistence type="predicted"/>
<dbReference type="GO" id="GO:0004311">
    <property type="term" value="F:geranylgeranyl diphosphate synthase activity"/>
    <property type="evidence" value="ECO:0007669"/>
    <property type="project" value="InterPro"/>
</dbReference>
<dbReference type="Proteomes" id="UP000199039">
    <property type="component" value="Unassembled WGS sequence"/>
</dbReference>
<dbReference type="InterPro" id="IPR019845">
    <property type="entry name" value="Squalene/phytoene_synthase_CS"/>
</dbReference>
<dbReference type="SUPFAM" id="SSF48576">
    <property type="entry name" value="Terpenoid synthases"/>
    <property type="match status" value="1"/>
</dbReference>
<gene>
    <name evidence="3" type="ORF">SAMN05216410_2773</name>
</gene>
<dbReference type="RefSeq" id="WP_093184063.1">
    <property type="nucleotide sequence ID" value="NZ_FMYH01000005.1"/>
</dbReference>
<dbReference type="SFLD" id="SFLDS00005">
    <property type="entry name" value="Isoprenoid_Synthase_Type_I"/>
    <property type="match status" value="1"/>
</dbReference>
<dbReference type="SFLD" id="SFLDG01212">
    <property type="entry name" value="Phytoene_synthase_like"/>
    <property type="match status" value="1"/>
</dbReference>
<dbReference type="UniPathway" id="UPA00799"/>
<comment type="pathway">
    <text evidence="1">Carotenoid biosynthesis; phytoene biosynthesis.</text>
</comment>
<dbReference type="OrthoDB" id="9807580at2"/>
<protein>
    <submittedName>
        <fullName evidence="3">Phytoene/squalene synthetase</fullName>
    </submittedName>
</protein>
<reference evidence="3 4" key="1">
    <citation type="submission" date="2016-09" db="EMBL/GenBank/DDBJ databases">
        <authorList>
            <person name="Capua I."/>
            <person name="De Benedictis P."/>
            <person name="Joannis T."/>
            <person name="Lombin L.H."/>
            <person name="Cattoli G."/>
        </authorList>
    </citation>
    <scope>NUCLEOTIDE SEQUENCE [LARGE SCALE GENOMIC DNA]</scope>
    <source>
        <strain evidence="3 4">ISLP-3</strain>
    </source>
</reference>
<dbReference type="Pfam" id="PF00494">
    <property type="entry name" value="SQS_PSY"/>
    <property type="match status" value="1"/>
</dbReference>
<dbReference type="AlphaFoldDB" id="A0A1G6RTK4"/>
<evidence type="ECO:0000256" key="2">
    <source>
        <dbReference type="ARBA" id="ARBA00022679"/>
    </source>
</evidence>
<dbReference type="PROSITE" id="PS01045">
    <property type="entry name" value="SQUALEN_PHYTOEN_SYN_2"/>
    <property type="match status" value="1"/>
</dbReference>
<accession>A0A1G6RTK4</accession>
<dbReference type="InterPro" id="IPR044843">
    <property type="entry name" value="Trans_IPPS_bact-type"/>
</dbReference>
<organism evidence="3 4">
    <name type="scientific">Sanguibacter gelidistatuariae</name>
    <dbReference type="NCBI Taxonomy" id="1814289"/>
    <lineage>
        <taxon>Bacteria</taxon>
        <taxon>Bacillati</taxon>
        <taxon>Actinomycetota</taxon>
        <taxon>Actinomycetes</taxon>
        <taxon>Micrococcales</taxon>
        <taxon>Sanguibacteraceae</taxon>
        <taxon>Sanguibacter</taxon>
    </lineage>
</organism>
<dbReference type="SFLD" id="SFLDG01018">
    <property type="entry name" value="Squalene/Phytoene_Synthase_Lik"/>
    <property type="match status" value="1"/>
</dbReference>
<dbReference type="EMBL" id="FMYH01000005">
    <property type="protein sequence ID" value="SDD07962.1"/>
    <property type="molecule type" value="Genomic_DNA"/>
</dbReference>
<dbReference type="PANTHER" id="PTHR31480">
    <property type="entry name" value="BIFUNCTIONAL LYCOPENE CYCLASE/PHYTOENE SYNTHASE"/>
    <property type="match status" value="1"/>
</dbReference>